<organism evidence="3 4">
    <name type="scientific">Obba rivulosa</name>
    <dbReference type="NCBI Taxonomy" id="1052685"/>
    <lineage>
        <taxon>Eukaryota</taxon>
        <taxon>Fungi</taxon>
        <taxon>Dikarya</taxon>
        <taxon>Basidiomycota</taxon>
        <taxon>Agaricomycotina</taxon>
        <taxon>Agaricomycetes</taxon>
        <taxon>Polyporales</taxon>
        <taxon>Gelatoporiaceae</taxon>
        <taxon>Obba</taxon>
    </lineage>
</organism>
<dbReference type="AlphaFoldDB" id="A0A8E2B5U3"/>
<reference evidence="3 4" key="1">
    <citation type="submission" date="2016-07" db="EMBL/GenBank/DDBJ databases">
        <title>Draft genome of the white-rot fungus Obba rivulosa 3A-2.</title>
        <authorList>
            <consortium name="DOE Joint Genome Institute"/>
            <person name="Miettinen O."/>
            <person name="Riley R."/>
            <person name="Acob R."/>
            <person name="Barry K."/>
            <person name="Cullen D."/>
            <person name="De Vries R."/>
            <person name="Hainaut M."/>
            <person name="Hatakka A."/>
            <person name="Henrissat B."/>
            <person name="Hilden K."/>
            <person name="Kuo R."/>
            <person name="Labutti K."/>
            <person name="Lipzen A."/>
            <person name="Makela M.R."/>
            <person name="Sandor L."/>
            <person name="Spatafora J.W."/>
            <person name="Grigoriev I.V."/>
            <person name="Hibbett D.S."/>
        </authorList>
    </citation>
    <scope>NUCLEOTIDE SEQUENCE [LARGE SCALE GENOMIC DNA]</scope>
    <source>
        <strain evidence="3 4">3A-2</strain>
    </source>
</reference>
<dbReference type="SUPFAM" id="SSF54695">
    <property type="entry name" value="POZ domain"/>
    <property type="match status" value="1"/>
</dbReference>
<feature type="region of interest" description="Disordered" evidence="1">
    <location>
        <begin position="556"/>
        <end position="576"/>
    </location>
</feature>
<dbReference type="InterPro" id="IPR000210">
    <property type="entry name" value="BTB/POZ_dom"/>
</dbReference>
<dbReference type="Proteomes" id="UP000250043">
    <property type="component" value="Unassembled WGS sequence"/>
</dbReference>
<accession>A0A8E2B5U3</accession>
<evidence type="ECO:0000259" key="2">
    <source>
        <dbReference type="PROSITE" id="PS50097"/>
    </source>
</evidence>
<evidence type="ECO:0000313" key="3">
    <source>
        <dbReference type="EMBL" id="OCH92670.1"/>
    </source>
</evidence>
<feature type="compositionally biased region" description="Polar residues" evidence="1">
    <location>
        <begin position="691"/>
        <end position="701"/>
    </location>
</feature>
<protein>
    <recommendedName>
        <fullName evidence="2">BTB domain-containing protein</fullName>
    </recommendedName>
</protein>
<keyword evidence="4" id="KW-1185">Reference proteome</keyword>
<evidence type="ECO:0000256" key="1">
    <source>
        <dbReference type="SAM" id="MobiDB-lite"/>
    </source>
</evidence>
<gene>
    <name evidence="3" type="ORF">OBBRIDRAFT_790967</name>
</gene>
<dbReference type="PROSITE" id="PS50097">
    <property type="entry name" value="BTB"/>
    <property type="match status" value="1"/>
</dbReference>
<feature type="compositionally biased region" description="Low complexity" evidence="1">
    <location>
        <begin position="702"/>
        <end position="739"/>
    </location>
</feature>
<dbReference type="InterPro" id="IPR011333">
    <property type="entry name" value="SKP1/BTB/POZ_sf"/>
</dbReference>
<feature type="region of interest" description="Disordered" evidence="1">
    <location>
        <begin position="663"/>
        <end position="767"/>
    </location>
</feature>
<proteinExistence type="predicted"/>
<dbReference type="PANTHER" id="PTHR47369">
    <property type="entry name" value="BTB/POZ DOMAIN-CONTAINING PROTEIN"/>
    <property type="match status" value="1"/>
</dbReference>
<feature type="compositionally biased region" description="Basic and acidic residues" evidence="1">
    <location>
        <begin position="258"/>
        <end position="270"/>
    </location>
</feature>
<sequence>MPPSALPNPRGPSPADLQSHLYTSFLNRKTADVALRVQGSWHAVYNLHRVVLIQAGFFQSLFTGGFSESKGKLVHCHSGPDVIDIVFDDPNITRPAFEICIARLYGGGPPLHIPSSMIPTPSFPLTPSFPSSSPAASSTPAGHHLATPRLLLSLLATSVFLAIPSVAAPTLAAVLRTIGPRSAVRYLNFAIGAGMGEPEEGELDAAVGLEGVAEIIKEEDEVEDEPSQQRDAESGASDKSPQHTLKRPPSDSSVGHSSESDHFSVQKEDPGASEATDAESSRPHAEQSFFYGSVSNKVGEAAACWLARWGVDLLQYEQAALESAKPPRASSLLSPWSAMQSQMSRRRSTTVPSRFADSAEWHPGAGKGRATDVEDVPLVWRRGGLSARWVRGLLSSDALFVRGERERYDMARTVVEMRRAEGVLEEEEREWDVLFAEGIYYANMTLDDLMMIAQDMSPSTGKPYVPQTVLQSAHWNASVLRHKITVRTPGTTSPAPRDKELGISKMTKDLADLPDQDAPHYPVPSDSSMRLGDIAGLEGASMEQLFDLAAASFDAPAPTGNDAPSPTAKKPSAQPAAEANFFGLQQARTPASVCAHVDAGGKARWTAHPPMRFAVEFWDVDALKEKSRLHSHTVWYAGSLYNVYVQVVRKKGVQLGVYLHRQSSVDPIPPPSIPAVAASMSRGERGHTRGASASATTGQRPSSSSGSGNYSSSTLPLSRSTTPQSSPVSPTTGTPSSLPNNLPQLATGAGVTLPATGAPVMPQQPYRDPRTEVRAYFTIACASATGASLTRFTSSPDDFRVSQSWGWKSSSLRTEEFMEVGPDGEPLASATTGLPAGREISLRATVVLGVV</sequence>
<dbReference type="OrthoDB" id="6359943at2759"/>
<dbReference type="EMBL" id="KV722365">
    <property type="protein sequence ID" value="OCH92670.1"/>
    <property type="molecule type" value="Genomic_DNA"/>
</dbReference>
<dbReference type="Gene3D" id="3.30.710.10">
    <property type="entry name" value="Potassium Channel Kv1.1, Chain A"/>
    <property type="match status" value="1"/>
</dbReference>
<evidence type="ECO:0000313" key="4">
    <source>
        <dbReference type="Proteomes" id="UP000250043"/>
    </source>
</evidence>
<feature type="domain" description="BTB" evidence="2">
    <location>
        <begin position="31"/>
        <end position="107"/>
    </location>
</feature>
<name>A0A8E2B5U3_9APHY</name>
<feature type="region of interest" description="Disordered" evidence="1">
    <location>
        <begin position="218"/>
        <end position="284"/>
    </location>
</feature>
<dbReference type="PANTHER" id="PTHR47369:SF1">
    <property type="entry name" value="BTB_POZ DOMAIN-CONTAINING PROTEIN"/>
    <property type="match status" value="1"/>
</dbReference>